<feature type="region of interest" description="Disordered" evidence="1">
    <location>
        <begin position="1"/>
        <end position="41"/>
    </location>
</feature>
<dbReference type="EMBL" id="JAODUP010000467">
    <property type="protein sequence ID" value="KAK2149116.1"/>
    <property type="molecule type" value="Genomic_DNA"/>
</dbReference>
<name>A0AAD9J9T0_9ANNE</name>
<dbReference type="AlphaFoldDB" id="A0AAD9J9T0"/>
<organism evidence="2 3">
    <name type="scientific">Paralvinella palmiformis</name>
    <dbReference type="NCBI Taxonomy" id="53620"/>
    <lineage>
        <taxon>Eukaryota</taxon>
        <taxon>Metazoa</taxon>
        <taxon>Spiralia</taxon>
        <taxon>Lophotrochozoa</taxon>
        <taxon>Annelida</taxon>
        <taxon>Polychaeta</taxon>
        <taxon>Sedentaria</taxon>
        <taxon>Canalipalpata</taxon>
        <taxon>Terebellida</taxon>
        <taxon>Terebelliformia</taxon>
        <taxon>Alvinellidae</taxon>
        <taxon>Paralvinella</taxon>
    </lineage>
</organism>
<protein>
    <submittedName>
        <fullName evidence="2">Uncharacterized protein</fullName>
    </submittedName>
</protein>
<dbReference type="Proteomes" id="UP001208570">
    <property type="component" value="Unassembled WGS sequence"/>
</dbReference>
<evidence type="ECO:0000313" key="3">
    <source>
        <dbReference type="Proteomes" id="UP001208570"/>
    </source>
</evidence>
<accession>A0AAD9J9T0</accession>
<gene>
    <name evidence="2" type="ORF">LSH36_467g04076</name>
</gene>
<proteinExistence type="predicted"/>
<sequence>MGNEEDERATTRDLQLKKAKSATPTPPIPAPELTPPPTKRQRVDDFLDFMSDDDNNVPTVTTTAALAEINDYLIAHASTDKDSVLSEKEESHNWSADTSSLNNQMASCSQKPGCIITSKTANSYPTPMKSIAKIGQMMFMDGNPYNSYVRDIKPRELNQDAKLFWSFGKSKRRDNNSVALLRAEDGLGYSGPGEIFFDNKSKGPKAKLVLLLKGLGAAIIQDTGIVTYASRDLTPT</sequence>
<evidence type="ECO:0000256" key="1">
    <source>
        <dbReference type="SAM" id="MobiDB-lite"/>
    </source>
</evidence>
<feature type="compositionally biased region" description="Pro residues" evidence="1">
    <location>
        <begin position="24"/>
        <end position="38"/>
    </location>
</feature>
<comment type="caution">
    <text evidence="2">The sequence shown here is derived from an EMBL/GenBank/DDBJ whole genome shotgun (WGS) entry which is preliminary data.</text>
</comment>
<evidence type="ECO:0000313" key="2">
    <source>
        <dbReference type="EMBL" id="KAK2149116.1"/>
    </source>
</evidence>
<keyword evidence="3" id="KW-1185">Reference proteome</keyword>
<reference evidence="2" key="1">
    <citation type="journal article" date="2023" name="Mol. Biol. Evol.">
        <title>Third-Generation Sequencing Reveals the Adaptive Role of the Epigenome in Three Deep-Sea Polychaetes.</title>
        <authorList>
            <person name="Perez M."/>
            <person name="Aroh O."/>
            <person name="Sun Y."/>
            <person name="Lan Y."/>
            <person name="Juniper S.K."/>
            <person name="Young C.R."/>
            <person name="Angers B."/>
            <person name="Qian P.Y."/>
        </authorList>
    </citation>
    <scope>NUCLEOTIDE SEQUENCE</scope>
    <source>
        <strain evidence="2">P08H-3</strain>
    </source>
</reference>